<evidence type="ECO:0000313" key="2">
    <source>
        <dbReference type="EMBL" id="KAB1205972.1"/>
    </source>
</evidence>
<name>A0A6A1V000_9ROSI</name>
<gene>
    <name evidence="2" type="ORF">CJ030_MR7G016952</name>
</gene>
<dbReference type="EMBL" id="RXIC02000025">
    <property type="protein sequence ID" value="KAB1205972.1"/>
    <property type="molecule type" value="Genomic_DNA"/>
</dbReference>
<protein>
    <submittedName>
        <fullName evidence="2">Uncharacterized protein</fullName>
    </submittedName>
</protein>
<dbReference type="Proteomes" id="UP000516437">
    <property type="component" value="Chromosome 7"/>
</dbReference>
<accession>A0A6A1V000</accession>
<dbReference type="AlphaFoldDB" id="A0A6A1V000"/>
<dbReference type="OrthoDB" id="1434562at2759"/>
<proteinExistence type="predicted"/>
<evidence type="ECO:0000256" key="1">
    <source>
        <dbReference type="SAM" id="MobiDB-lite"/>
    </source>
</evidence>
<reference evidence="2 3" key="1">
    <citation type="journal article" date="2019" name="Plant Biotechnol. J.">
        <title>The red bayberry genome and genetic basis of sex determination.</title>
        <authorList>
            <person name="Jia H.M."/>
            <person name="Jia H.J."/>
            <person name="Cai Q.L."/>
            <person name="Wang Y."/>
            <person name="Zhao H.B."/>
            <person name="Yang W.F."/>
            <person name="Wang G.Y."/>
            <person name="Li Y.H."/>
            <person name="Zhan D.L."/>
            <person name="Shen Y.T."/>
            <person name="Niu Q.F."/>
            <person name="Chang L."/>
            <person name="Qiu J."/>
            <person name="Zhao L."/>
            <person name="Xie H.B."/>
            <person name="Fu W.Y."/>
            <person name="Jin J."/>
            <person name="Li X.W."/>
            <person name="Jiao Y."/>
            <person name="Zhou C.C."/>
            <person name="Tu T."/>
            <person name="Chai C.Y."/>
            <person name="Gao J.L."/>
            <person name="Fan L.J."/>
            <person name="van de Weg E."/>
            <person name="Wang J.Y."/>
            <person name="Gao Z.S."/>
        </authorList>
    </citation>
    <scope>NUCLEOTIDE SEQUENCE [LARGE SCALE GENOMIC DNA]</scope>
    <source>
        <tissue evidence="2">Leaves</tissue>
    </source>
</reference>
<evidence type="ECO:0000313" key="3">
    <source>
        <dbReference type="Proteomes" id="UP000516437"/>
    </source>
</evidence>
<organism evidence="2 3">
    <name type="scientific">Morella rubra</name>
    <name type="common">Chinese bayberry</name>
    <dbReference type="NCBI Taxonomy" id="262757"/>
    <lineage>
        <taxon>Eukaryota</taxon>
        <taxon>Viridiplantae</taxon>
        <taxon>Streptophyta</taxon>
        <taxon>Embryophyta</taxon>
        <taxon>Tracheophyta</taxon>
        <taxon>Spermatophyta</taxon>
        <taxon>Magnoliopsida</taxon>
        <taxon>eudicotyledons</taxon>
        <taxon>Gunneridae</taxon>
        <taxon>Pentapetalae</taxon>
        <taxon>rosids</taxon>
        <taxon>fabids</taxon>
        <taxon>Fagales</taxon>
        <taxon>Myricaceae</taxon>
        <taxon>Morella</taxon>
    </lineage>
</organism>
<feature type="compositionally biased region" description="Low complexity" evidence="1">
    <location>
        <begin position="51"/>
        <end position="66"/>
    </location>
</feature>
<comment type="caution">
    <text evidence="2">The sequence shown here is derived from an EMBL/GenBank/DDBJ whole genome shotgun (WGS) entry which is preliminary data.</text>
</comment>
<keyword evidence="3" id="KW-1185">Reference proteome</keyword>
<sequence>MEAHQGGTSGNGGLFDAINQVISQNEITLTLEDLNDINDGTNQLQPSPIEANSQADSQPPSQSATSLKGKKRKAPREVLERTIYQKSEDSFERSELECIWEVIKDVTQAIREGNVIA</sequence>
<feature type="region of interest" description="Disordered" evidence="1">
    <location>
        <begin position="38"/>
        <end position="76"/>
    </location>
</feature>